<proteinExistence type="predicted"/>
<dbReference type="EMBL" id="CP035952">
    <property type="protein sequence ID" value="QBF27886.1"/>
    <property type="molecule type" value="Genomic_DNA"/>
</dbReference>
<dbReference type="KEGG" id="ptk:EXN22_20180"/>
<organism evidence="2 3">
    <name type="scientific">Pseudomonas tructae</name>
    <dbReference type="NCBI Taxonomy" id="2518644"/>
    <lineage>
        <taxon>Bacteria</taxon>
        <taxon>Pseudomonadati</taxon>
        <taxon>Pseudomonadota</taxon>
        <taxon>Gammaproteobacteria</taxon>
        <taxon>Pseudomonadales</taxon>
        <taxon>Pseudomonadaceae</taxon>
        <taxon>Pseudomonas</taxon>
    </lineage>
</organism>
<reference evidence="2 3" key="1">
    <citation type="submission" date="2019-02" db="EMBL/GenBank/DDBJ databases">
        <title>Complete genome sequence of Pseudomonas sp. SNU WT1 isolated from rainbow trout.</title>
        <authorList>
            <person name="Oh W.T."/>
            <person name="Park S.C."/>
        </authorList>
    </citation>
    <scope>NUCLEOTIDE SEQUENCE [LARGE SCALE GENOMIC DNA]</scope>
    <source>
        <strain evidence="2 3">SNU WT1</strain>
    </source>
</reference>
<keyword evidence="1" id="KW-0812">Transmembrane</keyword>
<gene>
    <name evidence="2" type="ORF">EXN22_20180</name>
</gene>
<keyword evidence="1" id="KW-0472">Membrane</keyword>
<evidence type="ECO:0000313" key="2">
    <source>
        <dbReference type="EMBL" id="QBF27886.1"/>
    </source>
</evidence>
<dbReference type="OrthoDB" id="8752886at2"/>
<protein>
    <submittedName>
        <fullName evidence="2">Uncharacterized protein</fullName>
    </submittedName>
</protein>
<evidence type="ECO:0000313" key="3">
    <source>
        <dbReference type="Proteomes" id="UP000291130"/>
    </source>
</evidence>
<name>A0A411MM13_9PSED</name>
<dbReference type="RefSeq" id="WP_130265722.1">
    <property type="nucleotide sequence ID" value="NZ_CP035952.1"/>
</dbReference>
<dbReference type="Proteomes" id="UP000291130">
    <property type="component" value="Chromosome"/>
</dbReference>
<accession>A0A411MM13</accession>
<feature type="transmembrane region" description="Helical" evidence="1">
    <location>
        <begin position="21"/>
        <end position="40"/>
    </location>
</feature>
<dbReference type="AlphaFoldDB" id="A0A411MM13"/>
<keyword evidence="1" id="KW-1133">Transmembrane helix</keyword>
<keyword evidence="3" id="KW-1185">Reference proteome</keyword>
<sequence>MLKSRASANVGLQRLPSKKDFCVRVLVLIACLCHSLLAMAEVAPPDYQTPPGWRTECIGRVQFDVPKDIAWHLSSGYWQYYNFELPDPTITPGDKQIAYGEGVTGELPFLVDIEVSPLTTRALYEQIRYVQSLTRNPAQERVVKAQMEALDAAMIAARDDETRYRALSDQYFDLREKLERIGYVNSQLVVLDDMIKQFTAEGRPVAKLQVERDAFFEEQAQWPTDTEYEHERFIELGVPDASANWYAGNLTAYLWREQRIYRFKFYSGANTATDSAALARLEPRARAVLAAFRTRKQYEIPQDNGFCVPYGFIADDGTPRHAITLGLNPADNPTLLHRLSMSSDSDKAVEMVPMLLDRLIANPFPMQLSVDKFGPSSVRIGAAKGRFGGARFRAYDPDSFKPAAAETFRMVAGVLSTEYQPTVVLGVINEHTEPPLAFEPSRDDFLRTLQSIRALPGGHRFEPQAD</sequence>
<evidence type="ECO:0000256" key="1">
    <source>
        <dbReference type="SAM" id="Phobius"/>
    </source>
</evidence>